<name>A0A8J7PNI8_9BACT</name>
<keyword evidence="1" id="KW-0808">Transferase</keyword>
<evidence type="ECO:0000313" key="7">
    <source>
        <dbReference type="Proteomes" id="UP000664277"/>
    </source>
</evidence>
<dbReference type="Proteomes" id="UP000664277">
    <property type="component" value="Unassembled WGS sequence"/>
</dbReference>
<dbReference type="PROSITE" id="PS00101">
    <property type="entry name" value="HEXAPEP_TRANSFERASES"/>
    <property type="match status" value="1"/>
</dbReference>
<dbReference type="PANTHER" id="PTHR43300">
    <property type="entry name" value="ACETYLTRANSFERASE"/>
    <property type="match status" value="1"/>
</dbReference>
<dbReference type="InterPro" id="IPR020019">
    <property type="entry name" value="AcTrfase_PglD-like"/>
</dbReference>
<sequence>MQIIQENQQELKLRVKSSDDLESGSMKIYIAGAGGHAKVVTAAAHSQGLEIEAYLDDAKAGTTLMGRPVIKEEADLNQELPFVVAIGNNQVRKACFVRLIERGLKPILINHGRAIIDGAECEAGSQIIAGAILNQDARIGHNCIINSGAIVEHDCRVEDHCHVAPGAVMGGGSSLGEGSLLGLGAVLLPGVKVGKNVTIGAGSVVIKDIESGARVAGAPARNLT</sequence>
<evidence type="ECO:0000259" key="5">
    <source>
        <dbReference type="Pfam" id="PF17836"/>
    </source>
</evidence>
<gene>
    <name evidence="6" type="ORF">J0M35_17460</name>
</gene>
<dbReference type="Gene3D" id="2.160.10.10">
    <property type="entry name" value="Hexapeptide repeat proteins"/>
    <property type="match status" value="1"/>
</dbReference>
<dbReference type="PANTHER" id="PTHR43300:SF7">
    <property type="entry name" value="UDP-N-ACETYLBACILLOSAMINE N-ACETYLTRANSFERASE"/>
    <property type="match status" value="1"/>
</dbReference>
<feature type="site" description="Increases basicity of active site His" evidence="3">
    <location>
        <position position="154"/>
    </location>
</feature>
<feature type="domain" description="PglD N-terminal" evidence="5">
    <location>
        <begin position="27"/>
        <end position="98"/>
    </location>
</feature>
<dbReference type="InterPro" id="IPR018357">
    <property type="entry name" value="Hexapep_transf_CS"/>
</dbReference>
<feature type="binding site" evidence="4">
    <location>
        <position position="87"/>
    </location>
    <ligand>
        <name>substrate</name>
    </ligand>
</feature>
<evidence type="ECO:0000256" key="2">
    <source>
        <dbReference type="ARBA" id="ARBA00022737"/>
    </source>
</evidence>
<feature type="binding site" evidence="4">
    <location>
        <position position="162"/>
    </location>
    <ligand>
        <name>acetyl-CoA</name>
        <dbReference type="ChEBI" id="CHEBI:57288"/>
    </ligand>
</feature>
<dbReference type="EMBL" id="JAFLCK010000032">
    <property type="protein sequence ID" value="MBN8662160.1"/>
    <property type="molecule type" value="Genomic_DNA"/>
</dbReference>
<reference evidence="6" key="1">
    <citation type="submission" date="2021-02" db="EMBL/GenBank/DDBJ databases">
        <title>Genome-Resolved Metagenomics of a Microbial Community Performing Photosynthetic Biological Nutrient Removal.</title>
        <authorList>
            <person name="Mcdaniel E.A."/>
        </authorList>
    </citation>
    <scope>NUCLEOTIDE SEQUENCE</scope>
    <source>
        <strain evidence="6">UWPOB_OBS1</strain>
    </source>
</reference>
<dbReference type="InterPro" id="IPR050179">
    <property type="entry name" value="Trans_hexapeptide_repeat"/>
</dbReference>
<dbReference type="GO" id="GO:0016740">
    <property type="term" value="F:transferase activity"/>
    <property type="evidence" value="ECO:0007669"/>
    <property type="project" value="UniProtKB-KW"/>
</dbReference>
<protein>
    <submittedName>
        <fullName evidence="6">NeuD/PglB/VioB family sugar acetyltransferase</fullName>
    </submittedName>
</protein>
<dbReference type="AlphaFoldDB" id="A0A8J7PNI8"/>
<keyword evidence="2" id="KW-0677">Repeat</keyword>
<organism evidence="6 7">
    <name type="scientific">Candidatus Obscuribacter phosphatis</name>
    <dbReference type="NCBI Taxonomy" id="1906157"/>
    <lineage>
        <taxon>Bacteria</taxon>
        <taxon>Bacillati</taxon>
        <taxon>Candidatus Melainabacteria</taxon>
        <taxon>Candidatus Obscuribacterales</taxon>
        <taxon>Candidatus Obscuribacteraceae</taxon>
        <taxon>Candidatus Obscuribacter</taxon>
    </lineage>
</organism>
<evidence type="ECO:0000313" key="6">
    <source>
        <dbReference type="EMBL" id="MBN8662160.1"/>
    </source>
</evidence>
<dbReference type="InterPro" id="IPR011004">
    <property type="entry name" value="Trimer_LpxA-like_sf"/>
</dbReference>
<feature type="active site" description="Proton acceptor" evidence="3">
    <location>
        <position position="153"/>
    </location>
</feature>
<evidence type="ECO:0000256" key="1">
    <source>
        <dbReference type="ARBA" id="ARBA00022679"/>
    </source>
</evidence>
<dbReference type="Pfam" id="PF00132">
    <property type="entry name" value="Hexapep"/>
    <property type="match status" value="2"/>
</dbReference>
<dbReference type="Pfam" id="PF17836">
    <property type="entry name" value="PglD_N"/>
    <property type="match status" value="1"/>
</dbReference>
<proteinExistence type="predicted"/>
<dbReference type="Gene3D" id="3.40.50.20">
    <property type="match status" value="1"/>
</dbReference>
<dbReference type="CDD" id="cd03360">
    <property type="entry name" value="LbH_AT_putative"/>
    <property type="match status" value="1"/>
</dbReference>
<evidence type="ECO:0000256" key="3">
    <source>
        <dbReference type="PIRSR" id="PIRSR620019-1"/>
    </source>
</evidence>
<evidence type="ECO:0000256" key="4">
    <source>
        <dbReference type="PIRSR" id="PIRSR620019-2"/>
    </source>
</evidence>
<dbReference type="InterPro" id="IPR001451">
    <property type="entry name" value="Hexapep"/>
</dbReference>
<dbReference type="InterPro" id="IPR041561">
    <property type="entry name" value="PglD_N"/>
</dbReference>
<dbReference type="NCBIfam" id="TIGR03570">
    <property type="entry name" value="NeuD_NnaD"/>
    <property type="match status" value="1"/>
</dbReference>
<comment type="caution">
    <text evidence="6">The sequence shown here is derived from an EMBL/GenBank/DDBJ whole genome shotgun (WGS) entry which is preliminary data.</text>
</comment>
<accession>A0A8J7PNI8</accession>
<dbReference type="SUPFAM" id="SSF51161">
    <property type="entry name" value="Trimeric LpxA-like enzymes"/>
    <property type="match status" value="1"/>
</dbReference>